<comment type="caution">
    <text evidence="1">The sequence shown here is derived from an EMBL/GenBank/DDBJ whole genome shotgun (WGS) entry which is preliminary data.</text>
</comment>
<dbReference type="Proteomes" id="UP001163046">
    <property type="component" value="Unassembled WGS sequence"/>
</dbReference>
<gene>
    <name evidence="1" type="ORF">OS493_036164</name>
</gene>
<accession>A0A9W9ZIA0</accession>
<protein>
    <submittedName>
        <fullName evidence="1">Uncharacterized protein</fullName>
    </submittedName>
</protein>
<name>A0A9W9ZIA0_9CNID</name>
<dbReference type="EMBL" id="MU825931">
    <property type="protein sequence ID" value="KAJ7382261.1"/>
    <property type="molecule type" value="Genomic_DNA"/>
</dbReference>
<feature type="non-terminal residue" evidence="1">
    <location>
        <position position="1"/>
    </location>
</feature>
<keyword evidence="2" id="KW-1185">Reference proteome</keyword>
<dbReference type="AlphaFoldDB" id="A0A9W9ZIA0"/>
<sequence>NIHGVPLDEPGVPYDLRKDAIAAAIKSTIYSKLLGIPGMNKENPRILLVTKGTSNVEILKTLIPNEDLFANKEEKKKETVLVV</sequence>
<proteinExistence type="predicted"/>
<reference evidence="1" key="1">
    <citation type="submission" date="2023-01" db="EMBL/GenBank/DDBJ databases">
        <title>Genome assembly of the deep-sea coral Lophelia pertusa.</title>
        <authorList>
            <person name="Herrera S."/>
            <person name="Cordes E."/>
        </authorList>
    </citation>
    <scope>NUCLEOTIDE SEQUENCE</scope>
    <source>
        <strain evidence="1">USNM1676648</strain>
        <tissue evidence="1">Polyp</tissue>
    </source>
</reference>
<evidence type="ECO:0000313" key="1">
    <source>
        <dbReference type="EMBL" id="KAJ7382261.1"/>
    </source>
</evidence>
<organism evidence="1 2">
    <name type="scientific">Desmophyllum pertusum</name>
    <dbReference type="NCBI Taxonomy" id="174260"/>
    <lineage>
        <taxon>Eukaryota</taxon>
        <taxon>Metazoa</taxon>
        <taxon>Cnidaria</taxon>
        <taxon>Anthozoa</taxon>
        <taxon>Hexacorallia</taxon>
        <taxon>Scleractinia</taxon>
        <taxon>Caryophylliina</taxon>
        <taxon>Caryophylliidae</taxon>
        <taxon>Desmophyllum</taxon>
    </lineage>
</organism>
<evidence type="ECO:0000313" key="2">
    <source>
        <dbReference type="Proteomes" id="UP001163046"/>
    </source>
</evidence>